<gene>
    <name evidence="1" type="ORF">RCOM_2039100</name>
</gene>
<accession>B9TQ20</accession>
<dbReference type="EMBL" id="EQ997736">
    <property type="protein sequence ID" value="EEF22042.1"/>
    <property type="molecule type" value="Genomic_DNA"/>
</dbReference>
<reference evidence="2" key="1">
    <citation type="journal article" date="2010" name="Nat. Biotechnol.">
        <title>Draft genome sequence of the oilseed species Ricinus communis.</title>
        <authorList>
            <person name="Chan A.P."/>
            <person name="Crabtree J."/>
            <person name="Zhao Q."/>
            <person name="Lorenzi H."/>
            <person name="Orvis J."/>
            <person name="Puiu D."/>
            <person name="Melake-Berhan A."/>
            <person name="Jones K.M."/>
            <person name="Redman J."/>
            <person name="Chen G."/>
            <person name="Cahoon E.B."/>
            <person name="Gedil M."/>
            <person name="Stanke M."/>
            <person name="Haas B.J."/>
            <person name="Wortman J.R."/>
            <person name="Fraser-Liggett C.M."/>
            <person name="Ravel J."/>
            <person name="Rabinowicz P.D."/>
        </authorList>
    </citation>
    <scope>NUCLEOTIDE SEQUENCE [LARGE SCALE GENOMIC DNA]</scope>
    <source>
        <strain evidence="2">cv. Hale</strain>
    </source>
</reference>
<name>B9TQ20_RICCO</name>
<evidence type="ECO:0000313" key="1">
    <source>
        <dbReference type="EMBL" id="EEF22042.1"/>
    </source>
</evidence>
<organism evidence="1 2">
    <name type="scientific">Ricinus communis</name>
    <name type="common">Castor bean</name>
    <dbReference type="NCBI Taxonomy" id="3988"/>
    <lineage>
        <taxon>Eukaryota</taxon>
        <taxon>Viridiplantae</taxon>
        <taxon>Streptophyta</taxon>
        <taxon>Embryophyta</taxon>
        <taxon>Tracheophyta</taxon>
        <taxon>Spermatophyta</taxon>
        <taxon>Magnoliopsida</taxon>
        <taxon>eudicotyledons</taxon>
        <taxon>Gunneridae</taxon>
        <taxon>Pentapetalae</taxon>
        <taxon>rosids</taxon>
        <taxon>fabids</taxon>
        <taxon>Malpighiales</taxon>
        <taxon>Euphorbiaceae</taxon>
        <taxon>Acalyphoideae</taxon>
        <taxon>Acalypheae</taxon>
        <taxon>Ricinus</taxon>
    </lineage>
</organism>
<dbReference type="InParanoid" id="B9TQ20"/>
<sequence>MRADPDNRLTMTSSPSRFGALPEAAVDAAARHLRDTLTLAIEHRAPHAALIVYDTRTDLSRVLTEAYRRAAPDARFIDFDATTPDAVLAL</sequence>
<proteinExistence type="predicted"/>
<evidence type="ECO:0000313" key="2">
    <source>
        <dbReference type="Proteomes" id="UP000008311"/>
    </source>
</evidence>
<feature type="non-terminal residue" evidence="1">
    <location>
        <position position="90"/>
    </location>
</feature>
<protein>
    <submittedName>
        <fullName evidence="1">Uncharacterized protein</fullName>
    </submittedName>
</protein>
<dbReference type="Proteomes" id="UP000008311">
    <property type="component" value="Unassembled WGS sequence"/>
</dbReference>
<dbReference type="AlphaFoldDB" id="B9TQ20"/>
<keyword evidence="2" id="KW-1185">Reference proteome</keyword>